<evidence type="ECO:0000256" key="6">
    <source>
        <dbReference type="SAM" id="Coils"/>
    </source>
</evidence>
<dbReference type="RefSeq" id="WP_135869985.1">
    <property type="nucleotide sequence ID" value="NZ_SRSC01000002.1"/>
</dbReference>
<dbReference type="GO" id="GO:0000156">
    <property type="term" value="F:phosphorelay response regulator activity"/>
    <property type="evidence" value="ECO:0007669"/>
    <property type="project" value="TreeGrafter"/>
</dbReference>
<dbReference type="Pfam" id="PF02518">
    <property type="entry name" value="HATPase_c"/>
    <property type="match status" value="1"/>
</dbReference>
<dbReference type="InterPro" id="IPR003661">
    <property type="entry name" value="HisK_dim/P_dom"/>
</dbReference>
<dbReference type="SUPFAM" id="SSF55874">
    <property type="entry name" value="ATPase domain of HSP90 chaperone/DNA topoisomerase II/histidine kinase"/>
    <property type="match status" value="1"/>
</dbReference>
<keyword evidence="3" id="KW-0597">Phosphoprotein</keyword>
<evidence type="ECO:0000256" key="4">
    <source>
        <dbReference type="ARBA" id="ARBA00022679"/>
    </source>
</evidence>
<dbReference type="Pfam" id="PF00512">
    <property type="entry name" value="HisKA"/>
    <property type="match status" value="1"/>
</dbReference>
<dbReference type="PANTHER" id="PTHR42878:SF15">
    <property type="entry name" value="BACTERIOPHYTOCHROME"/>
    <property type="match status" value="1"/>
</dbReference>
<dbReference type="GO" id="GO:0007234">
    <property type="term" value="P:osmosensory signaling via phosphorelay pathway"/>
    <property type="evidence" value="ECO:0007669"/>
    <property type="project" value="TreeGrafter"/>
</dbReference>
<dbReference type="EC" id="2.7.13.3" evidence="2"/>
<dbReference type="PROSITE" id="PS50109">
    <property type="entry name" value="HIS_KIN"/>
    <property type="match status" value="1"/>
</dbReference>
<evidence type="ECO:0000256" key="3">
    <source>
        <dbReference type="ARBA" id="ARBA00022553"/>
    </source>
</evidence>
<dbReference type="EMBL" id="SRSC01000002">
    <property type="protein sequence ID" value="TGU72508.1"/>
    <property type="molecule type" value="Genomic_DNA"/>
</dbReference>
<proteinExistence type="predicted"/>
<keyword evidence="5 8" id="KW-0418">Kinase</keyword>
<evidence type="ECO:0000313" key="9">
    <source>
        <dbReference type="Proteomes" id="UP000306416"/>
    </source>
</evidence>
<comment type="caution">
    <text evidence="8">The sequence shown here is derived from an EMBL/GenBank/DDBJ whole genome shotgun (WGS) entry which is preliminary data.</text>
</comment>
<dbReference type="Gene3D" id="1.10.287.130">
    <property type="match status" value="1"/>
</dbReference>
<dbReference type="InterPro" id="IPR005467">
    <property type="entry name" value="His_kinase_dom"/>
</dbReference>
<evidence type="ECO:0000259" key="7">
    <source>
        <dbReference type="PROSITE" id="PS50109"/>
    </source>
</evidence>
<dbReference type="PRINTS" id="PR00344">
    <property type="entry name" value="BCTRLSENSOR"/>
</dbReference>
<dbReference type="SUPFAM" id="SSF47384">
    <property type="entry name" value="Homodimeric domain of signal transducing histidine kinase"/>
    <property type="match status" value="1"/>
</dbReference>
<keyword evidence="4" id="KW-0808">Transferase</keyword>
<evidence type="ECO:0000256" key="1">
    <source>
        <dbReference type="ARBA" id="ARBA00000085"/>
    </source>
</evidence>
<dbReference type="InterPro" id="IPR036890">
    <property type="entry name" value="HATPase_C_sf"/>
</dbReference>
<sequence>MDMEQAEQLYRLMFTNMREGLAILRLDVRDPEAMPLIVEMNPAAVKLCQCRSFNFGNCRVSDCFPGWLEAEGFRETCHRIAAFGGSQELGEVSLEGHFYRIRIFALTEEHLGFVISDCTKYRQEEEKIAQLNARLEYEAATLERRVAERTSQLEEINEELDTFAFSVSHDLRAPIRAMHAFAEILLDDEFQSPAERNAYLVRIKTAAQGMDRLIQDLLAYSRVSRQEITMETVSLQQAVRDASQQLELASGGKGYRLEVAGDLPDVIAHHTVLVQVLLNLMTNGIKFVPKGMVPLLRIWAEDSGEYCRLYIQDNGIGIPPQHQERIFKIFERLHSIESYPGTGVGLAIVRKAVQRLGGRIGLESQEGEGSRFWIELRKEQ</sequence>
<comment type="catalytic activity">
    <reaction evidence="1">
        <text>ATP + protein L-histidine = ADP + protein N-phospho-L-histidine.</text>
        <dbReference type="EC" id="2.7.13.3"/>
    </reaction>
</comment>
<dbReference type="InterPro" id="IPR050351">
    <property type="entry name" value="BphY/WalK/GraS-like"/>
</dbReference>
<dbReference type="InterPro" id="IPR036097">
    <property type="entry name" value="HisK_dim/P_sf"/>
</dbReference>
<organism evidence="8 9">
    <name type="scientific">Geomonas terrae</name>
    <dbReference type="NCBI Taxonomy" id="2562681"/>
    <lineage>
        <taxon>Bacteria</taxon>
        <taxon>Pseudomonadati</taxon>
        <taxon>Thermodesulfobacteriota</taxon>
        <taxon>Desulfuromonadia</taxon>
        <taxon>Geobacterales</taxon>
        <taxon>Geobacteraceae</taxon>
        <taxon>Geomonas</taxon>
    </lineage>
</organism>
<protein>
    <recommendedName>
        <fullName evidence="2">histidine kinase</fullName>
        <ecNumber evidence="2">2.7.13.3</ecNumber>
    </recommendedName>
</protein>
<feature type="coiled-coil region" evidence="6">
    <location>
        <begin position="121"/>
        <end position="159"/>
    </location>
</feature>
<dbReference type="CDD" id="cd00082">
    <property type="entry name" value="HisKA"/>
    <property type="match status" value="1"/>
</dbReference>
<dbReference type="GO" id="GO:0000155">
    <property type="term" value="F:phosphorelay sensor kinase activity"/>
    <property type="evidence" value="ECO:0007669"/>
    <property type="project" value="InterPro"/>
</dbReference>
<dbReference type="Proteomes" id="UP000306416">
    <property type="component" value="Unassembled WGS sequence"/>
</dbReference>
<dbReference type="SMART" id="SM00387">
    <property type="entry name" value="HATPase_c"/>
    <property type="match status" value="1"/>
</dbReference>
<dbReference type="AlphaFoldDB" id="A0A4S1CG17"/>
<dbReference type="SMART" id="SM00388">
    <property type="entry name" value="HisKA"/>
    <property type="match status" value="1"/>
</dbReference>
<dbReference type="GO" id="GO:0030295">
    <property type="term" value="F:protein kinase activator activity"/>
    <property type="evidence" value="ECO:0007669"/>
    <property type="project" value="TreeGrafter"/>
</dbReference>
<evidence type="ECO:0000256" key="2">
    <source>
        <dbReference type="ARBA" id="ARBA00012438"/>
    </source>
</evidence>
<feature type="domain" description="Histidine kinase" evidence="7">
    <location>
        <begin position="166"/>
        <end position="380"/>
    </location>
</feature>
<keyword evidence="9" id="KW-1185">Reference proteome</keyword>
<reference evidence="8 9" key="1">
    <citation type="submission" date="2019-04" db="EMBL/GenBank/DDBJ databases">
        <title>Geobacter oryzae sp. nov., ferric-reducing bacteria isolated from paddy soil.</title>
        <authorList>
            <person name="Xu Z."/>
            <person name="Masuda Y."/>
            <person name="Itoh H."/>
            <person name="Senoo K."/>
        </authorList>
    </citation>
    <scope>NUCLEOTIDE SEQUENCE [LARGE SCALE GENOMIC DNA]</scope>
    <source>
        <strain evidence="8 9">Red111</strain>
    </source>
</reference>
<dbReference type="PANTHER" id="PTHR42878">
    <property type="entry name" value="TWO-COMPONENT HISTIDINE KINASE"/>
    <property type="match status" value="1"/>
</dbReference>
<dbReference type="InterPro" id="IPR003594">
    <property type="entry name" value="HATPase_dom"/>
</dbReference>
<evidence type="ECO:0000313" key="8">
    <source>
        <dbReference type="EMBL" id="TGU72508.1"/>
    </source>
</evidence>
<evidence type="ECO:0000256" key="5">
    <source>
        <dbReference type="ARBA" id="ARBA00022777"/>
    </source>
</evidence>
<dbReference type="Gene3D" id="3.30.565.10">
    <property type="entry name" value="Histidine kinase-like ATPase, C-terminal domain"/>
    <property type="match status" value="1"/>
</dbReference>
<dbReference type="InterPro" id="IPR004358">
    <property type="entry name" value="Sig_transdc_His_kin-like_C"/>
</dbReference>
<keyword evidence="6" id="KW-0175">Coiled coil</keyword>
<name>A0A4S1CG17_9BACT</name>
<accession>A0A4S1CG17</accession>
<gene>
    <name evidence="8" type="ORF">E4633_09400</name>
</gene>